<dbReference type="Proteomes" id="UP000507245">
    <property type="component" value="Unassembled WGS sequence"/>
</dbReference>
<accession>A0A6J5WGN9</accession>
<feature type="domain" description="RNase H type-1" evidence="1">
    <location>
        <begin position="3"/>
        <end position="72"/>
    </location>
</feature>
<evidence type="ECO:0000313" key="2">
    <source>
        <dbReference type="EMBL" id="CAB4269198.1"/>
    </source>
</evidence>
<dbReference type="EMBL" id="CAEKDK010000002">
    <property type="protein sequence ID" value="CAB4269198.1"/>
    <property type="molecule type" value="Genomic_DNA"/>
</dbReference>
<dbReference type="Proteomes" id="UP000507222">
    <property type="component" value="Unassembled WGS sequence"/>
</dbReference>
<reference evidence="3 4" key="2">
    <citation type="submission" date="2020-05" db="EMBL/GenBank/DDBJ databases">
        <authorList>
            <person name="Campoy J."/>
            <person name="Schneeberger K."/>
            <person name="Spophaly S."/>
        </authorList>
    </citation>
    <scope>NUCLEOTIDE SEQUENCE [LARGE SCALE GENOMIC DNA]</scope>
    <source>
        <strain evidence="3">PruArmRojPasFocal</strain>
    </source>
</reference>
<dbReference type="EMBL" id="CAEKKB010000002">
    <property type="protein sequence ID" value="CAB4299561.1"/>
    <property type="molecule type" value="Genomic_DNA"/>
</dbReference>
<evidence type="ECO:0000313" key="4">
    <source>
        <dbReference type="Proteomes" id="UP000507222"/>
    </source>
</evidence>
<dbReference type="GO" id="GO:0004523">
    <property type="term" value="F:RNA-DNA hybrid ribonuclease activity"/>
    <property type="evidence" value="ECO:0007669"/>
    <property type="project" value="InterPro"/>
</dbReference>
<sequence>MPCFAIVVAECLALRDGLAYDVHNGWSKKMIEGDSMLIIHCVNPAASIPRSIRLLVHDIILVRSLFEDVAFKKV</sequence>
<gene>
    <name evidence="2" type="ORF">CURHAP_LOCUS14498</name>
    <name evidence="3" type="ORF">ORAREDHAP_LOCUS14095</name>
</gene>
<reference evidence="5" key="1">
    <citation type="journal article" date="2020" name="Genome Biol.">
        <title>Gamete binning: chromosome-level and haplotype-resolved genome assembly enabled by high-throughput single-cell sequencing of gamete genomes.</title>
        <authorList>
            <person name="Campoy J.A."/>
            <person name="Sun H."/>
            <person name="Goel M."/>
            <person name="Jiao W.-B."/>
            <person name="Folz-Donahue K."/>
            <person name="Wang N."/>
            <person name="Rubio M."/>
            <person name="Liu C."/>
            <person name="Kukat C."/>
            <person name="Ruiz D."/>
            <person name="Huettel B."/>
            <person name="Schneeberger K."/>
        </authorList>
    </citation>
    <scope>NUCLEOTIDE SEQUENCE [LARGE SCALE GENOMIC DNA]</scope>
    <source>
        <strain evidence="5">cv. Rojo Pasion</strain>
    </source>
</reference>
<dbReference type="AlphaFoldDB" id="A0A6J5WGN9"/>
<keyword evidence="5" id="KW-1185">Reference proteome</keyword>
<dbReference type="InterPro" id="IPR002156">
    <property type="entry name" value="RNaseH_domain"/>
</dbReference>
<dbReference type="GO" id="GO:0003676">
    <property type="term" value="F:nucleic acid binding"/>
    <property type="evidence" value="ECO:0007669"/>
    <property type="project" value="InterPro"/>
</dbReference>
<evidence type="ECO:0000313" key="5">
    <source>
        <dbReference type="Proteomes" id="UP000507245"/>
    </source>
</evidence>
<dbReference type="Pfam" id="PF13456">
    <property type="entry name" value="RVT_3"/>
    <property type="match status" value="1"/>
</dbReference>
<evidence type="ECO:0000313" key="3">
    <source>
        <dbReference type="EMBL" id="CAB4299561.1"/>
    </source>
</evidence>
<protein>
    <recommendedName>
        <fullName evidence="1">RNase H type-1 domain-containing protein</fullName>
    </recommendedName>
</protein>
<proteinExistence type="predicted"/>
<name>A0A6J5WGN9_PRUAR</name>
<dbReference type="OrthoDB" id="1166192at2759"/>
<evidence type="ECO:0000259" key="1">
    <source>
        <dbReference type="Pfam" id="PF13456"/>
    </source>
</evidence>
<organism evidence="3 5">
    <name type="scientific">Prunus armeniaca</name>
    <name type="common">Apricot</name>
    <name type="synonym">Armeniaca vulgaris</name>
    <dbReference type="NCBI Taxonomy" id="36596"/>
    <lineage>
        <taxon>Eukaryota</taxon>
        <taxon>Viridiplantae</taxon>
        <taxon>Streptophyta</taxon>
        <taxon>Embryophyta</taxon>
        <taxon>Tracheophyta</taxon>
        <taxon>Spermatophyta</taxon>
        <taxon>Magnoliopsida</taxon>
        <taxon>eudicotyledons</taxon>
        <taxon>Gunneridae</taxon>
        <taxon>Pentapetalae</taxon>
        <taxon>rosids</taxon>
        <taxon>fabids</taxon>
        <taxon>Rosales</taxon>
        <taxon>Rosaceae</taxon>
        <taxon>Amygdaloideae</taxon>
        <taxon>Amygdaleae</taxon>
        <taxon>Prunus</taxon>
    </lineage>
</organism>